<dbReference type="SUPFAM" id="SSF53218">
    <property type="entry name" value="Molybdenum cofactor biosynthesis proteins"/>
    <property type="match status" value="1"/>
</dbReference>
<dbReference type="Proteomes" id="UP000000628">
    <property type="component" value="Chromosome"/>
</dbReference>
<dbReference type="eggNOG" id="COG0303">
    <property type="taxonomic scope" value="Bacteria"/>
</dbReference>
<comment type="function">
    <text evidence="1 7">Catalyzes the insertion of molybdate into adenylated molybdopterin with the concomitant release of AMP.</text>
</comment>
<dbReference type="GO" id="GO:0006777">
    <property type="term" value="P:Mo-molybdopterin cofactor biosynthetic process"/>
    <property type="evidence" value="ECO:0007669"/>
    <property type="project" value="UniProtKB-UniRule"/>
</dbReference>
<evidence type="ECO:0000313" key="9">
    <source>
        <dbReference type="EMBL" id="ACV09607.1"/>
    </source>
</evidence>
<evidence type="ECO:0000313" key="10">
    <source>
        <dbReference type="Proteomes" id="UP000000628"/>
    </source>
</evidence>
<evidence type="ECO:0000256" key="3">
    <source>
        <dbReference type="ARBA" id="ARBA00010763"/>
    </source>
</evidence>
<dbReference type="HOGENOM" id="CLU_010186_7_0_11"/>
<dbReference type="EMBL" id="CP001706">
    <property type="protein sequence ID" value="ACV09607.1"/>
    <property type="molecule type" value="Genomic_DNA"/>
</dbReference>
<evidence type="ECO:0000256" key="7">
    <source>
        <dbReference type="RuleBase" id="RU365090"/>
    </source>
</evidence>
<comment type="catalytic activity">
    <reaction evidence="6">
        <text>adenylyl-molybdopterin + molybdate = Mo-molybdopterin + AMP + H(+)</text>
        <dbReference type="Rhea" id="RHEA:35047"/>
        <dbReference type="ChEBI" id="CHEBI:15378"/>
        <dbReference type="ChEBI" id="CHEBI:36264"/>
        <dbReference type="ChEBI" id="CHEBI:62727"/>
        <dbReference type="ChEBI" id="CHEBI:71302"/>
        <dbReference type="ChEBI" id="CHEBI:456215"/>
        <dbReference type="EC" id="2.10.1.1"/>
    </reaction>
</comment>
<dbReference type="RefSeq" id="WP_015772235.1">
    <property type="nucleotide sequence ID" value="NC_013174.1"/>
</dbReference>
<evidence type="ECO:0000256" key="1">
    <source>
        <dbReference type="ARBA" id="ARBA00002901"/>
    </source>
</evidence>
<dbReference type="GO" id="GO:0046872">
    <property type="term" value="F:metal ion binding"/>
    <property type="evidence" value="ECO:0007669"/>
    <property type="project" value="UniProtKB-UniRule"/>
</dbReference>
<dbReference type="CDD" id="cd00887">
    <property type="entry name" value="MoeA"/>
    <property type="match status" value="1"/>
</dbReference>
<gene>
    <name evidence="9" type="ordered locus">Jden_1968</name>
</gene>
<dbReference type="Pfam" id="PF03454">
    <property type="entry name" value="MoeA_C"/>
    <property type="match status" value="1"/>
</dbReference>
<dbReference type="Gene3D" id="3.90.105.10">
    <property type="entry name" value="Molybdopterin biosynthesis moea protein, domain 2"/>
    <property type="match status" value="1"/>
</dbReference>
<dbReference type="KEGG" id="jde:Jden_1968"/>
<keyword evidence="7" id="KW-0808">Transferase</keyword>
<dbReference type="Gene3D" id="3.40.980.10">
    <property type="entry name" value="MoaB/Mog-like domain"/>
    <property type="match status" value="1"/>
</dbReference>
<comment type="pathway">
    <text evidence="2 7">Cofactor biosynthesis; molybdopterin biosynthesis.</text>
</comment>
<evidence type="ECO:0000256" key="2">
    <source>
        <dbReference type="ARBA" id="ARBA00005046"/>
    </source>
</evidence>
<dbReference type="NCBIfam" id="TIGR00177">
    <property type="entry name" value="molyb_syn"/>
    <property type="match status" value="1"/>
</dbReference>
<dbReference type="GO" id="GO:0005829">
    <property type="term" value="C:cytosol"/>
    <property type="evidence" value="ECO:0007669"/>
    <property type="project" value="TreeGrafter"/>
</dbReference>
<evidence type="ECO:0000256" key="4">
    <source>
        <dbReference type="ARBA" id="ARBA00022505"/>
    </source>
</evidence>
<keyword evidence="10" id="KW-1185">Reference proteome</keyword>
<dbReference type="AlphaFoldDB" id="C7R0E3"/>
<dbReference type="NCBIfam" id="NF045515">
    <property type="entry name" value="Glp_gephyrin"/>
    <property type="match status" value="1"/>
</dbReference>
<name>C7R0E3_JONDD</name>
<proteinExistence type="inferred from homology"/>
<dbReference type="PANTHER" id="PTHR10192:SF5">
    <property type="entry name" value="GEPHYRIN"/>
    <property type="match status" value="1"/>
</dbReference>
<sequence>MKTVQQQLTQFLAHITQVPPLDVALADASGCILAADVIARSAVPPTALAACDGYAVRAKDVEGARPTAPAVLPVAHVITNALADPIRLVDFQAIKVSSGAALPIGADTIIPLADTDRGTVRVAITDSRRRGQHILPAGADMHEGDIALRAGTRLGARQLALAAGLGYPRITVHPRPRVVVVPVGDELVPPGSPHHGIYDANGPALRTAIQDVGAVAIQVAPLPDTPSALTEAIEDQMVRADLIVTTGGLSEGENDTLKDVLLHLGDVRFDHIAMQPGRNQGFGMLKVQGFTGDEADHVPVYALPGAPAAAHVAFEVFVRPALRAMAGYSELYRPALTATTTTSWRSPHGIRQFLPAHVTGTPDGGYEVTPVGDPEHLDNLTLSLVASANALAVVPEDMTDVATGASLPCLILED</sequence>
<dbReference type="UniPathway" id="UPA00344"/>
<keyword evidence="5 7" id="KW-0501">Molybdenum cofactor biosynthesis</keyword>
<dbReference type="Pfam" id="PF00994">
    <property type="entry name" value="MoCF_biosynth"/>
    <property type="match status" value="1"/>
</dbReference>
<accession>C7R0E3</accession>
<dbReference type="Pfam" id="PF03453">
    <property type="entry name" value="MoeA_N"/>
    <property type="match status" value="1"/>
</dbReference>
<dbReference type="SMART" id="SM00852">
    <property type="entry name" value="MoCF_biosynth"/>
    <property type="match status" value="1"/>
</dbReference>
<organism evidence="9 10">
    <name type="scientific">Jonesia denitrificans (strain ATCC 14870 / DSM 20603 / BCRC 15368 / CIP 55.134 / JCM 11481 / NBRC 15587 / NCTC 10816 / Prevot 55134)</name>
    <name type="common">Listeria denitrificans</name>
    <dbReference type="NCBI Taxonomy" id="471856"/>
    <lineage>
        <taxon>Bacteria</taxon>
        <taxon>Bacillati</taxon>
        <taxon>Actinomycetota</taxon>
        <taxon>Actinomycetes</taxon>
        <taxon>Micrococcales</taxon>
        <taxon>Jonesiaceae</taxon>
        <taxon>Jonesia</taxon>
    </lineage>
</organism>
<dbReference type="GO" id="GO:0061599">
    <property type="term" value="F:molybdopterin molybdotransferase activity"/>
    <property type="evidence" value="ECO:0007669"/>
    <property type="project" value="UniProtKB-UniRule"/>
</dbReference>
<feature type="domain" description="MoaB/Mog" evidence="8">
    <location>
        <begin position="179"/>
        <end position="324"/>
    </location>
</feature>
<dbReference type="InterPro" id="IPR036425">
    <property type="entry name" value="MoaB/Mog-like_dom_sf"/>
</dbReference>
<dbReference type="InterPro" id="IPR036135">
    <property type="entry name" value="MoeA_linker/N_sf"/>
</dbReference>
<dbReference type="InterPro" id="IPR001453">
    <property type="entry name" value="MoaB/Mog_dom"/>
</dbReference>
<dbReference type="EC" id="2.10.1.1" evidence="7"/>
<reference evidence="9 10" key="1">
    <citation type="journal article" date="2009" name="Stand. Genomic Sci.">
        <title>Complete genome sequence of Jonesia denitrificans type strain (Prevot 55134).</title>
        <authorList>
            <person name="Pukall R."/>
            <person name="Gehrich-Schroter G."/>
            <person name="Lapidus A."/>
            <person name="Nolan M."/>
            <person name="Glavina Del Rio T."/>
            <person name="Lucas S."/>
            <person name="Chen F."/>
            <person name="Tice H."/>
            <person name="Pitluck S."/>
            <person name="Cheng J.F."/>
            <person name="Copeland A."/>
            <person name="Saunders E."/>
            <person name="Brettin T."/>
            <person name="Detter J.C."/>
            <person name="Bruce D."/>
            <person name="Goodwin L."/>
            <person name="Pati A."/>
            <person name="Ivanova N."/>
            <person name="Mavromatis K."/>
            <person name="Ovchinnikova G."/>
            <person name="Chen A."/>
            <person name="Palaniappan K."/>
            <person name="Land M."/>
            <person name="Hauser L."/>
            <person name="Chang Y.J."/>
            <person name="Jeffries C.D."/>
            <person name="Chain P."/>
            <person name="Goker M."/>
            <person name="Bristow J."/>
            <person name="Eisen J.A."/>
            <person name="Markowitz V."/>
            <person name="Hugenholtz P."/>
            <person name="Kyrpides N.C."/>
            <person name="Klenk H.P."/>
            <person name="Han C."/>
        </authorList>
    </citation>
    <scope>NUCLEOTIDE SEQUENCE [LARGE SCALE GENOMIC DNA]</scope>
    <source>
        <strain evidence="10">ATCC 14870 / DSM 20603 / BCRC 15368 / CIP 55.134 / JCM 11481 / NBRC 15587 / NCTC 10816 / Prevot 55134</strain>
    </source>
</reference>
<dbReference type="Gene3D" id="2.170.190.11">
    <property type="entry name" value="Molybdopterin biosynthesis moea protein, domain 3"/>
    <property type="match status" value="1"/>
</dbReference>
<comment type="cofactor">
    <cofactor evidence="7">
        <name>Mg(2+)</name>
        <dbReference type="ChEBI" id="CHEBI:18420"/>
    </cofactor>
</comment>
<dbReference type="SUPFAM" id="SSF63882">
    <property type="entry name" value="MoeA N-terminal region -like"/>
    <property type="match status" value="1"/>
</dbReference>
<dbReference type="OrthoDB" id="9804758at2"/>
<keyword evidence="4 7" id="KW-0500">Molybdenum</keyword>
<keyword evidence="7" id="KW-0479">Metal-binding</keyword>
<dbReference type="InterPro" id="IPR036688">
    <property type="entry name" value="MoeA_C_domain_IV_sf"/>
</dbReference>
<evidence type="ECO:0000259" key="8">
    <source>
        <dbReference type="SMART" id="SM00852"/>
    </source>
</evidence>
<dbReference type="InterPro" id="IPR005111">
    <property type="entry name" value="MoeA_C_domain_IV"/>
</dbReference>
<evidence type="ECO:0000256" key="5">
    <source>
        <dbReference type="ARBA" id="ARBA00023150"/>
    </source>
</evidence>
<protein>
    <recommendedName>
        <fullName evidence="7">Molybdopterin molybdenumtransferase</fullName>
        <ecNumber evidence="7">2.10.1.1</ecNumber>
    </recommendedName>
</protein>
<comment type="similarity">
    <text evidence="3 7">Belongs to the MoeA family.</text>
</comment>
<keyword evidence="7" id="KW-0460">Magnesium</keyword>
<dbReference type="Gene3D" id="2.40.340.10">
    <property type="entry name" value="MoeA, C-terminal, domain IV"/>
    <property type="match status" value="1"/>
</dbReference>
<dbReference type="InterPro" id="IPR005110">
    <property type="entry name" value="MoeA_linker/N"/>
</dbReference>
<evidence type="ECO:0000256" key="6">
    <source>
        <dbReference type="ARBA" id="ARBA00047317"/>
    </source>
</evidence>
<dbReference type="SUPFAM" id="SSF63867">
    <property type="entry name" value="MoeA C-terminal domain-like"/>
    <property type="match status" value="1"/>
</dbReference>
<dbReference type="STRING" id="471856.Jden_1968"/>
<dbReference type="PANTHER" id="PTHR10192">
    <property type="entry name" value="MOLYBDOPTERIN BIOSYNTHESIS PROTEIN"/>
    <property type="match status" value="1"/>
</dbReference>
<dbReference type="InterPro" id="IPR038987">
    <property type="entry name" value="MoeA-like"/>
</dbReference>